<comment type="caution">
    <text evidence="2">The sequence shown here is derived from an EMBL/GenBank/DDBJ whole genome shotgun (WGS) entry which is preliminary data.</text>
</comment>
<dbReference type="InterPro" id="IPR050982">
    <property type="entry name" value="Auxin_biosynth/cation_transpt"/>
</dbReference>
<dbReference type="Pfam" id="PF13738">
    <property type="entry name" value="Pyr_redox_3"/>
    <property type="match status" value="1"/>
</dbReference>
<dbReference type="GO" id="GO:0004497">
    <property type="term" value="F:monooxygenase activity"/>
    <property type="evidence" value="ECO:0007669"/>
    <property type="project" value="TreeGrafter"/>
</dbReference>
<evidence type="ECO:0000313" key="2">
    <source>
        <dbReference type="EMBL" id="CAK5284968.1"/>
    </source>
</evidence>
<sequence>MAAISHISELPGSFPALESISTFETAEALTVARSLAPTITDILSNPTTEAIREIFLPDAFWRDQVSISWSLRTFYPTTAIAQNIVPLLQRADIDTCSIKLLEEQVLPVDLPNGVSLVRIPFTFKTRRPGADATAVFKVVRGKTGAIKIFTVTTALQAIDAVPWRTDFPPSMVPPELPQTLPSTVDVLVIGGGHGGLSVSAYLKALGANFATIEKLGTIGDSWSKRYESATLHTIRLYCGLPFVPFPDDYPEYVPAKLIAAYYEKYARDLQLPVFTSRNCVQAAFDNDDELWTVKIEGPNGIEMIRARSLIFSIGVGGRRPTLPNIPGRRSPQESFAGEWMHSASYTDASGWGGMRVAVIGASTTGCDVSHDASRAGADITMIQRSATRIYPQSHIAGVLGRLWNKQNGPELADVLSTEDPIILQATLNQLMLGRFRDAHDPAYYDNLRKAGFLMKLDGPQIFVQGGGHYPDVSKPRMRYKIVHELQIGACEAIINGEIKIKSDTTITEVTSSGLVFSDGSKLDVDVIVYCTGFEKDMRGAISDIVQKDLVSSLEPVWEQAEGEARGVWRPTGNDKLWIHGGELQTMRYYGRFLALQVVAELAGVRPTPARRAELV</sequence>
<dbReference type="GO" id="GO:0050660">
    <property type="term" value="F:flavin adenine dinucleotide binding"/>
    <property type="evidence" value="ECO:0007669"/>
    <property type="project" value="TreeGrafter"/>
</dbReference>
<evidence type="ECO:0000313" key="3">
    <source>
        <dbReference type="EMBL" id="CAK5284983.1"/>
    </source>
</evidence>
<dbReference type="AlphaFoldDB" id="A0AAD2HZG2"/>
<dbReference type="PANTHER" id="PTHR43539">
    <property type="entry name" value="FLAVIN-BINDING MONOOXYGENASE-LIKE PROTEIN (AFU_ORTHOLOGUE AFUA_4G09220)"/>
    <property type="match status" value="1"/>
</dbReference>
<evidence type="ECO:0000313" key="4">
    <source>
        <dbReference type="Proteomes" id="UP001295794"/>
    </source>
</evidence>
<dbReference type="Proteomes" id="UP001295794">
    <property type="component" value="Unassembled WGS sequence"/>
</dbReference>
<name>A0AAD2HZG2_9AGAR</name>
<keyword evidence="4" id="KW-1185">Reference proteome</keyword>
<keyword evidence="1" id="KW-0560">Oxidoreductase</keyword>
<dbReference type="SUPFAM" id="SSF51905">
    <property type="entry name" value="FAD/NAD(P)-binding domain"/>
    <property type="match status" value="2"/>
</dbReference>
<dbReference type="Gene3D" id="3.50.50.60">
    <property type="entry name" value="FAD/NAD(P)-binding domain"/>
    <property type="match status" value="2"/>
</dbReference>
<dbReference type="EMBL" id="CAVNYO010000483">
    <property type="protein sequence ID" value="CAK5284983.1"/>
    <property type="molecule type" value="Genomic_DNA"/>
</dbReference>
<dbReference type="EMBL" id="CAVNYO010000482">
    <property type="protein sequence ID" value="CAK5284968.1"/>
    <property type="molecule type" value="Genomic_DNA"/>
</dbReference>
<reference evidence="2" key="1">
    <citation type="submission" date="2023-11" db="EMBL/GenBank/DDBJ databases">
        <authorList>
            <person name="De Vega J J."/>
            <person name="De Vega J J."/>
        </authorList>
    </citation>
    <scope>NUCLEOTIDE SEQUENCE</scope>
</reference>
<proteinExistence type="predicted"/>
<accession>A0AAD2HZG2</accession>
<dbReference type="PRINTS" id="PR00411">
    <property type="entry name" value="PNDRDTASEI"/>
</dbReference>
<protein>
    <recommendedName>
        <fullName evidence="5">FAD/NAD(P)-binding domain-containing protein</fullName>
    </recommendedName>
</protein>
<evidence type="ECO:0008006" key="5">
    <source>
        <dbReference type="Google" id="ProtNLM"/>
    </source>
</evidence>
<organism evidence="2 4">
    <name type="scientific">Mycena citricolor</name>
    <dbReference type="NCBI Taxonomy" id="2018698"/>
    <lineage>
        <taxon>Eukaryota</taxon>
        <taxon>Fungi</taxon>
        <taxon>Dikarya</taxon>
        <taxon>Basidiomycota</taxon>
        <taxon>Agaricomycotina</taxon>
        <taxon>Agaricomycetes</taxon>
        <taxon>Agaricomycetidae</taxon>
        <taxon>Agaricales</taxon>
        <taxon>Marasmiineae</taxon>
        <taxon>Mycenaceae</taxon>
        <taxon>Mycena</taxon>
    </lineage>
</organism>
<dbReference type="InterPro" id="IPR036188">
    <property type="entry name" value="FAD/NAD-bd_sf"/>
</dbReference>
<dbReference type="PANTHER" id="PTHR43539:SF68">
    <property type="entry name" value="FLAVIN-BINDING MONOOXYGENASE-LIKE PROTEIN (AFU_ORTHOLOGUE AFUA_4G09220)"/>
    <property type="match status" value="1"/>
</dbReference>
<gene>
    <name evidence="2" type="ORF">MYCIT1_LOCUS38551</name>
    <name evidence="3" type="ORF">MYCIT1_LOCUS38579</name>
</gene>
<evidence type="ECO:0000256" key="1">
    <source>
        <dbReference type="ARBA" id="ARBA00023002"/>
    </source>
</evidence>